<comment type="caution">
    <text evidence="1">The sequence shown here is derived from an EMBL/GenBank/DDBJ whole genome shotgun (WGS) entry which is preliminary data.</text>
</comment>
<dbReference type="EMBL" id="NHOA01000038">
    <property type="protein sequence ID" value="PHQ39445.1"/>
    <property type="molecule type" value="Genomic_DNA"/>
</dbReference>
<gene>
    <name evidence="1" type="ORF">DJ69_06045</name>
</gene>
<dbReference type="RefSeq" id="WP_099254793.1">
    <property type="nucleotide sequence ID" value="NZ_NHOA01000038.1"/>
</dbReference>
<evidence type="ECO:0000313" key="1">
    <source>
        <dbReference type="EMBL" id="PHQ39445.1"/>
    </source>
</evidence>
<organism evidence="1 2">
    <name type="scientific">Halorubrum persicum</name>
    <dbReference type="NCBI Taxonomy" id="1383844"/>
    <lineage>
        <taxon>Archaea</taxon>
        <taxon>Methanobacteriati</taxon>
        <taxon>Methanobacteriota</taxon>
        <taxon>Stenosarchaea group</taxon>
        <taxon>Halobacteria</taxon>
        <taxon>Halobacteriales</taxon>
        <taxon>Haloferacaceae</taxon>
        <taxon>Halorubrum</taxon>
    </lineage>
</organism>
<proteinExistence type="predicted"/>
<dbReference type="Proteomes" id="UP000222824">
    <property type="component" value="Unassembled WGS sequence"/>
</dbReference>
<sequence length="77" mass="8504">MSSEARSEPGAGHVGPLLSARCTGCEKTSEKRTTDVVGDRANGSFQHVCHTCQLITWWNVLEVLDDKDDLSEEVDRE</sequence>
<keyword evidence="2" id="KW-1185">Reference proteome</keyword>
<reference evidence="1 2" key="1">
    <citation type="journal article" date="2014" name="Front. Microbiol.">
        <title>Population and genomic analysis of the genus Halorubrum.</title>
        <authorList>
            <person name="Fullmer M.S."/>
            <person name="Soucy S.M."/>
            <person name="Swithers K.S."/>
            <person name="Makkay A.M."/>
            <person name="Wheeler R."/>
            <person name="Ventosa A."/>
            <person name="Gogarten J.P."/>
            <person name="Papke R.T."/>
        </authorList>
    </citation>
    <scope>NUCLEOTIDE SEQUENCE [LARGE SCALE GENOMIC DNA]</scope>
    <source>
        <strain evidence="1 2">C49</strain>
    </source>
</reference>
<dbReference type="OrthoDB" id="192213at2157"/>
<protein>
    <submittedName>
        <fullName evidence="1">Uncharacterized protein</fullName>
    </submittedName>
</protein>
<evidence type="ECO:0000313" key="2">
    <source>
        <dbReference type="Proteomes" id="UP000222824"/>
    </source>
</evidence>
<dbReference type="AlphaFoldDB" id="A0A2G1WKH4"/>
<accession>A0A2G1WKH4</accession>
<name>A0A2G1WKH4_9EURY</name>